<reference evidence="1 2" key="1">
    <citation type="submission" date="2019-09" db="EMBL/GenBank/DDBJ databases">
        <title>A chromosome-level genome assembly of the Chinese tupelo Nyssa sinensis.</title>
        <authorList>
            <person name="Yang X."/>
            <person name="Kang M."/>
            <person name="Yang Y."/>
            <person name="Xiong H."/>
            <person name="Wang M."/>
            <person name="Zhang Z."/>
            <person name="Wang Z."/>
            <person name="Wu H."/>
            <person name="Ma T."/>
            <person name="Liu J."/>
            <person name="Xi Z."/>
        </authorList>
    </citation>
    <scope>NUCLEOTIDE SEQUENCE [LARGE SCALE GENOMIC DNA]</scope>
    <source>
        <strain evidence="1">J267</strain>
        <tissue evidence="1">Leaf</tissue>
    </source>
</reference>
<dbReference type="PANTHER" id="PTHR33647">
    <property type="entry name" value="OS01G0793900 PROTEIN"/>
    <property type="match status" value="1"/>
</dbReference>
<dbReference type="OrthoDB" id="610799at2759"/>
<name>A0A5J4ZXX6_9ASTE</name>
<dbReference type="PANTHER" id="PTHR33647:SF5">
    <property type="entry name" value="OS01G0793900 PROTEIN"/>
    <property type="match status" value="1"/>
</dbReference>
<dbReference type="Proteomes" id="UP000325577">
    <property type="component" value="Linkage Group LG4"/>
</dbReference>
<dbReference type="AlphaFoldDB" id="A0A5J4ZXX6"/>
<organism evidence="1 2">
    <name type="scientific">Nyssa sinensis</name>
    <dbReference type="NCBI Taxonomy" id="561372"/>
    <lineage>
        <taxon>Eukaryota</taxon>
        <taxon>Viridiplantae</taxon>
        <taxon>Streptophyta</taxon>
        <taxon>Embryophyta</taxon>
        <taxon>Tracheophyta</taxon>
        <taxon>Spermatophyta</taxon>
        <taxon>Magnoliopsida</taxon>
        <taxon>eudicotyledons</taxon>
        <taxon>Gunneridae</taxon>
        <taxon>Pentapetalae</taxon>
        <taxon>asterids</taxon>
        <taxon>Cornales</taxon>
        <taxon>Nyssaceae</taxon>
        <taxon>Nyssa</taxon>
    </lineage>
</organism>
<dbReference type="EMBL" id="CM018047">
    <property type="protein sequence ID" value="KAA8523683.1"/>
    <property type="molecule type" value="Genomic_DNA"/>
</dbReference>
<gene>
    <name evidence="1" type="ORF">F0562_010106</name>
</gene>
<protein>
    <submittedName>
        <fullName evidence="1">Uncharacterized protein</fullName>
    </submittedName>
</protein>
<keyword evidence="2" id="KW-1185">Reference proteome</keyword>
<accession>A0A5J4ZXX6</accession>
<proteinExistence type="predicted"/>
<evidence type="ECO:0000313" key="2">
    <source>
        <dbReference type="Proteomes" id="UP000325577"/>
    </source>
</evidence>
<sequence>MQWAGEDWGIPPTEKIFSCHTIGDKAMKIEENTLLGDLKGGFPPPSATEVKIKISKKQLEDLLSRMDVQGLSVQQVLAQLVNGETHQRAWRPALQSIPEGFQIVISSQFSRLFHAPNHFTLAKGRPL</sequence>
<evidence type="ECO:0000313" key="1">
    <source>
        <dbReference type="EMBL" id="KAA8523683.1"/>
    </source>
</evidence>